<keyword evidence="3" id="KW-1185">Reference proteome</keyword>
<dbReference type="AlphaFoldDB" id="F9XFF5"/>
<feature type="compositionally biased region" description="Polar residues" evidence="1">
    <location>
        <begin position="191"/>
        <end position="205"/>
    </location>
</feature>
<protein>
    <submittedName>
        <fullName evidence="2">Uncharacterized protein</fullName>
    </submittedName>
</protein>
<dbReference type="GeneID" id="13397699"/>
<reference evidence="2 3" key="1">
    <citation type="journal article" date="2011" name="PLoS Genet.">
        <title>Finished genome of the fungal wheat pathogen Mycosphaerella graminicola reveals dispensome structure, chromosome plasticity, and stealth pathogenesis.</title>
        <authorList>
            <person name="Goodwin S.B."/>
            <person name="Ben M'barek S."/>
            <person name="Dhillon B."/>
            <person name="Wittenberg A.H.J."/>
            <person name="Crane C.F."/>
            <person name="Hane J.K."/>
            <person name="Foster A.J."/>
            <person name="Van der Lee T.A.J."/>
            <person name="Grimwood J."/>
            <person name="Aerts A."/>
            <person name="Antoniw J."/>
            <person name="Bailey A."/>
            <person name="Bluhm B."/>
            <person name="Bowler J."/>
            <person name="Bristow J."/>
            <person name="van der Burgt A."/>
            <person name="Canto-Canche B."/>
            <person name="Churchill A.C.L."/>
            <person name="Conde-Ferraez L."/>
            <person name="Cools H.J."/>
            <person name="Coutinho P.M."/>
            <person name="Csukai M."/>
            <person name="Dehal P."/>
            <person name="De Wit P."/>
            <person name="Donzelli B."/>
            <person name="van de Geest H.C."/>
            <person name="van Ham R.C.H.J."/>
            <person name="Hammond-Kosack K.E."/>
            <person name="Henrissat B."/>
            <person name="Kilian A."/>
            <person name="Kobayashi A.K."/>
            <person name="Koopmann E."/>
            <person name="Kourmpetis Y."/>
            <person name="Kuzniar A."/>
            <person name="Lindquist E."/>
            <person name="Lombard V."/>
            <person name="Maliepaard C."/>
            <person name="Martins N."/>
            <person name="Mehrabi R."/>
            <person name="Nap J.P.H."/>
            <person name="Ponomarenko A."/>
            <person name="Rudd J.J."/>
            <person name="Salamov A."/>
            <person name="Schmutz J."/>
            <person name="Schouten H.J."/>
            <person name="Shapiro H."/>
            <person name="Stergiopoulos I."/>
            <person name="Torriani S.F.F."/>
            <person name="Tu H."/>
            <person name="de Vries R.P."/>
            <person name="Waalwijk C."/>
            <person name="Ware S.B."/>
            <person name="Wiebenga A."/>
            <person name="Zwiers L.-H."/>
            <person name="Oliver R.P."/>
            <person name="Grigoriev I.V."/>
            <person name="Kema G.H.J."/>
        </authorList>
    </citation>
    <scope>NUCLEOTIDE SEQUENCE [LARGE SCALE GENOMIC DNA]</scope>
    <source>
        <strain evidence="3">CBS 115943 / IPO323</strain>
    </source>
</reference>
<evidence type="ECO:0000256" key="1">
    <source>
        <dbReference type="SAM" id="MobiDB-lite"/>
    </source>
</evidence>
<dbReference type="InParanoid" id="F9XFF5"/>
<dbReference type="HOGENOM" id="CLU_1338480_0_0_1"/>
<evidence type="ECO:0000313" key="2">
    <source>
        <dbReference type="EMBL" id="EGP85897.1"/>
    </source>
</evidence>
<evidence type="ECO:0000313" key="3">
    <source>
        <dbReference type="Proteomes" id="UP000008062"/>
    </source>
</evidence>
<accession>F9XFF5</accession>
<gene>
    <name evidence="2" type="ORF">MYCGRDRAFT_94828</name>
</gene>
<dbReference type="KEGG" id="ztr:MYCGRDRAFT_94828"/>
<dbReference type="VEuPathDB" id="FungiDB:ZTRI_7.804"/>
<sequence>MDSSVAITRCLEDEIAGKSWSGLYPPDQVDIIRDIFENLDTLHDHAVGWRVLWRKRDAGPEIRKADELASTGSRHCVSQVDRDEQHQGQHEDLAEWCPIQAWRPNPTLASKLAVLRAMPSLTGWLISSSSNPQAGPFIKSTPPVTPSITAILYQGHIVRITSSASVPGQEAISGLFSSTHNANARLGPQGPSHTSDQITQSRSFL</sequence>
<name>F9XFF5_ZYMTI</name>
<dbReference type="EMBL" id="CM001202">
    <property type="protein sequence ID" value="EGP85897.1"/>
    <property type="molecule type" value="Genomic_DNA"/>
</dbReference>
<feature type="region of interest" description="Disordered" evidence="1">
    <location>
        <begin position="182"/>
        <end position="205"/>
    </location>
</feature>
<organism evidence="2 3">
    <name type="scientific">Zymoseptoria tritici (strain CBS 115943 / IPO323)</name>
    <name type="common">Speckled leaf blotch fungus</name>
    <name type="synonym">Septoria tritici</name>
    <dbReference type="NCBI Taxonomy" id="336722"/>
    <lineage>
        <taxon>Eukaryota</taxon>
        <taxon>Fungi</taxon>
        <taxon>Dikarya</taxon>
        <taxon>Ascomycota</taxon>
        <taxon>Pezizomycotina</taxon>
        <taxon>Dothideomycetes</taxon>
        <taxon>Dothideomycetidae</taxon>
        <taxon>Mycosphaerellales</taxon>
        <taxon>Mycosphaerellaceae</taxon>
        <taxon>Zymoseptoria</taxon>
    </lineage>
</organism>
<dbReference type="Proteomes" id="UP000008062">
    <property type="component" value="Chromosome 7"/>
</dbReference>
<proteinExistence type="predicted"/>
<dbReference type="RefSeq" id="XP_003850921.1">
    <property type="nucleotide sequence ID" value="XM_003850873.1"/>
</dbReference>